<accession>A0ABP3IC57</accession>
<evidence type="ECO:0000256" key="1">
    <source>
        <dbReference type="ARBA" id="ARBA00007637"/>
    </source>
</evidence>
<comment type="caution">
    <text evidence="3">The sequence shown here is derived from an EMBL/GenBank/DDBJ whole genome shotgun (WGS) entry which is preliminary data.</text>
</comment>
<dbReference type="InterPro" id="IPR036291">
    <property type="entry name" value="NAD(P)-bd_dom_sf"/>
</dbReference>
<dbReference type="EMBL" id="BAAACX010000013">
    <property type="protein sequence ID" value="GAA0397508.1"/>
    <property type="molecule type" value="Genomic_DNA"/>
</dbReference>
<name>A0ABP3IC57_9BACL</name>
<organism evidence="3 4">
    <name type="scientific">Paenibacillus motobuensis</name>
    <dbReference type="NCBI Taxonomy" id="295324"/>
    <lineage>
        <taxon>Bacteria</taxon>
        <taxon>Bacillati</taxon>
        <taxon>Bacillota</taxon>
        <taxon>Bacilli</taxon>
        <taxon>Bacillales</taxon>
        <taxon>Paenibacillaceae</taxon>
        <taxon>Paenibacillus</taxon>
    </lineage>
</organism>
<proteinExistence type="inferred from homology"/>
<dbReference type="Gene3D" id="3.90.25.10">
    <property type="entry name" value="UDP-galactose 4-epimerase, domain 1"/>
    <property type="match status" value="1"/>
</dbReference>
<sequence length="310" mass="34913">MDETEVLRGQVILITGASGFTGRHACEYFSTLGMQVTALVRDMNRVIKMDGIQYYSCDLLDHSRVCDLVKRIAPDYILHLGGMNSVSESWDKPMVYMQSNLMPTLYLLDAMRAKPECIILVVGSRTSADLTVLDKVNHPYGLSKSLQKAVALSWRKLFDQKVILAEPSNLIGPGASTGFCTFLGRYIVQCELGRQPGPFRISSRADRRDFLDVRDAVRAYGYLMMFGSFGEVYQVCSGIERSLEEITDKMLDVADQNVPLIWGDDRSSEGFSFSERAAEVESLGWYPRIPLSKSLRDIIEYLRITEGEIR</sequence>
<feature type="domain" description="NAD-dependent epimerase/dehydratase" evidence="2">
    <location>
        <begin position="12"/>
        <end position="235"/>
    </location>
</feature>
<dbReference type="Gene3D" id="3.40.50.720">
    <property type="entry name" value="NAD(P)-binding Rossmann-like Domain"/>
    <property type="match status" value="1"/>
</dbReference>
<dbReference type="SUPFAM" id="SSF51735">
    <property type="entry name" value="NAD(P)-binding Rossmann-fold domains"/>
    <property type="match status" value="1"/>
</dbReference>
<dbReference type="PANTHER" id="PTHR43000">
    <property type="entry name" value="DTDP-D-GLUCOSE 4,6-DEHYDRATASE-RELATED"/>
    <property type="match status" value="1"/>
</dbReference>
<protein>
    <submittedName>
        <fullName evidence="3">NAD-dependent epimerase/dehydratase family protein</fullName>
    </submittedName>
</protein>
<evidence type="ECO:0000259" key="2">
    <source>
        <dbReference type="Pfam" id="PF01370"/>
    </source>
</evidence>
<evidence type="ECO:0000313" key="3">
    <source>
        <dbReference type="EMBL" id="GAA0397508.1"/>
    </source>
</evidence>
<dbReference type="Pfam" id="PF01370">
    <property type="entry name" value="Epimerase"/>
    <property type="match status" value="1"/>
</dbReference>
<dbReference type="Proteomes" id="UP001500340">
    <property type="component" value="Unassembled WGS sequence"/>
</dbReference>
<dbReference type="RefSeq" id="WP_343862562.1">
    <property type="nucleotide sequence ID" value="NZ_BAAACX010000013.1"/>
</dbReference>
<evidence type="ECO:0000313" key="4">
    <source>
        <dbReference type="Proteomes" id="UP001500340"/>
    </source>
</evidence>
<comment type="similarity">
    <text evidence="1">Belongs to the NAD(P)-dependent epimerase/dehydratase family.</text>
</comment>
<reference evidence="4" key="1">
    <citation type="journal article" date="2019" name="Int. J. Syst. Evol. Microbiol.">
        <title>The Global Catalogue of Microorganisms (GCM) 10K type strain sequencing project: providing services to taxonomists for standard genome sequencing and annotation.</title>
        <authorList>
            <consortium name="The Broad Institute Genomics Platform"/>
            <consortium name="The Broad Institute Genome Sequencing Center for Infectious Disease"/>
            <person name="Wu L."/>
            <person name="Ma J."/>
        </authorList>
    </citation>
    <scope>NUCLEOTIDE SEQUENCE [LARGE SCALE GENOMIC DNA]</scope>
    <source>
        <strain evidence="4">JCM 12774</strain>
    </source>
</reference>
<gene>
    <name evidence="3" type="ORF">GCM10008933_30070</name>
</gene>
<keyword evidence="4" id="KW-1185">Reference proteome</keyword>
<dbReference type="InterPro" id="IPR001509">
    <property type="entry name" value="Epimerase_deHydtase"/>
</dbReference>